<keyword evidence="7 14" id="KW-0157">Chromophore</keyword>
<dbReference type="InterPro" id="IPR000276">
    <property type="entry name" value="GPCR_Rhodpsn"/>
</dbReference>
<feature type="transmembrane region" description="Helical" evidence="14">
    <location>
        <begin position="41"/>
        <end position="65"/>
    </location>
</feature>
<evidence type="ECO:0000256" key="4">
    <source>
        <dbReference type="ARBA" id="ARBA00022692"/>
    </source>
</evidence>
<keyword evidence="3 14" id="KW-0716">Sensory transduction</keyword>
<evidence type="ECO:0000313" key="17">
    <source>
        <dbReference type="Proteomes" id="UP000823561"/>
    </source>
</evidence>
<dbReference type="Proteomes" id="UP000823561">
    <property type="component" value="Chromosome 16"/>
</dbReference>
<dbReference type="InterPro" id="IPR050125">
    <property type="entry name" value="GPCR_opsins"/>
</dbReference>
<dbReference type="PANTHER" id="PTHR24240">
    <property type="entry name" value="OPSIN"/>
    <property type="match status" value="1"/>
</dbReference>
<keyword evidence="9 14" id="KW-0472">Membrane</keyword>
<feature type="transmembrane region" description="Helical" evidence="14">
    <location>
        <begin position="249"/>
        <end position="276"/>
    </location>
</feature>
<proteinExistence type="inferred from homology"/>
<evidence type="ECO:0000256" key="1">
    <source>
        <dbReference type="ARBA" id="ARBA00004141"/>
    </source>
</evidence>
<dbReference type="PROSITE" id="PS50262">
    <property type="entry name" value="G_PROTEIN_RECEP_F1_2"/>
    <property type="match status" value="1"/>
</dbReference>
<keyword evidence="2 14" id="KW-0600">Photoreceptor protein</keyword>
<sequence>MIVSNVSLSCARSGGAWCANTGDGHLEGTSSDHTLSATGHLVVAVCLGFIGTFGFLNNLLVLILFCRYKMLRSPINCLLVSISFSDLLVCVLGTPFSFAASTQGRWLIGPAGCVWYGFVNSCLGIVSLISLAVLSYERYCTMMGATQADATNYRKVAAGIAFAWGYSLAWSVPPLFGWSRYGPEGPGTTCSVNWTAKTANNVSYIVCLFFFCLILPFAVIVYSYGKLLQAITQVSRINTAVSRKREQRVLLMVITMVVAYLLCWLPYGVMALVATFGGPGLVTPEASIIPSILAKFSTVINPIIYIFMNNQFYRCFHAMLKCTAPERGSSVKASSRATKTLRMVRRATNGHNVNITFGVPSAGFNTTYAPESNRQSLEVKDTASTPPALVPSAPMPVKPTLSLVAHYNG</sequence>
<keyword evidence="10" id="KW-1015">Disulfide bond</keyword>
<dbReference type="InterPro" id="IPR017452">
    <property type="entry name" value="GPCR_Rhodpsn_7TM"/>
</dbReference>
<keyword evidence="13 14" id="KW-0807">Transducer</keyword>
<dbReference type="EMBL" id="JADWDJ010000016">
    <property type="protein sequence ID" value="KAG5268516.1"/>
    <property type="molecule type" value="Genomic_DNA"/>
</dbReference>
<dbReference type="Gene3D" id="1.20.1070.10">
    <property type="entry name" value="Rhodopsin 7-helix transmembrane proteins"/>
    <property type="match status" value="1"/>
</dbReference>
<dbReference type="AlphaFoldDB" id="A0AAV6G3R6"/>
<dbReference type="InterPro" id="IPR001760">
    <property type="entry name" value="Opsin"/>
</dbReference>
<evidence type="ECO:0000256" key="6">
    <source>
        <dbReference type="ARBA" id="ARBA00022989"/>
    </source>
</evidence>
<evidence type="ECO:0000313" key="16">
    <source>
        <dbReference type="EMBL" id="KAG5268516.1"/>
    </source>
</evidence>
<dbReference type="PROSITE" id="PS00237">
    <property type="entry name" value="G_PROTEIN_RECEP_F1_1"/>
    <property type="match status" value="1"/>
</dbReference>
<gene>
    <name evidence="16" type="ORF">AALO_G00213450</name>
</gene>
<dbReference type="PRINTS" id="PR01244">
    <property type="entry name" value="PEROPSIN"/>
</dbReference>
<evidence type="ECO:0000256" key="5">
    <source>
        <dbReference type="ARBA" id="ARBA00022925"/>
    </source>
</evidence>
<comment type="subcellular location">
    <subcellularLocation>
        <location evidence="1 14">Membrane</location>
        <topology evidence="1 14">Multi-pass membrane protein</topology>
    </subcellularLocation>
</comment>
<feature type="transmembrane region" description="Helical" evidence="14">
    <location>
        <begin position="77"/>
        <end position="102"/>
    </location>
</feature>
<dbReference type="GO" id="GO:0016020">
    <property type="term" value="C:membrane"/>
    <property type="evidence" value="ECO:0007669"/>
    <property type="project" value="UniProtKB-SubCell"/>
</dbReference>
<keyword evidence="11 14" id="KW-0675">Receptor</keyword>
<evidence type="ECO:0000259" key="15">
    <source>
        <dbReference type="PROSITE" id="PS50262"/>
    </source>
</evidence>
<comment type="similarity">
    <text evidence="14">Belongs to the G-protein coupled receptor 1 family. Opsin subfamily.</text>
</comment>
<keyword evidence="4 14" id="KW-0812">Transmembrane</keyword>
<keyword evidence="8 14" id="KW-0297">G-protein coupled receptor</keyword>
<dbReference type="GO" id="GO:0004930">
    <property type="term" value="F:G protein-coupled receptor activity"/>
    <property type="evidence" value="ECO:0007669"/>
    <property type="project" value="UniProtKB-KW"/>
</dbReference>
<feature type="transmembrane region" description="Helical" evidence="14">
    <location>
        <begin position="202"/>
        <end position="228"/>
    </location>
</feature>
<evidence type="ECO:0000256" key="13">
    <source>
        <dbReference type="ARBA" id="ARBA00023224"/>
    </source>
</evidence>
<dbReference type="SUPFAM" id="SSF81321">
    <property type="entry name" value="Family A G protein-coupled receptor-like"/>
    <property type="match status" value="1"/>
</dbReference>
<evidence type="ECO:0000256" key="2">
    <source>
        <dbReference type="ARBA" id="ARBA00022543"/>
    </source>
</evidence>
<keyword evidence="12" id="KW-0325">Glycoprotein</keyword>
<dbReference type="PRINTS" id="PR00238">
    <property type="entry name" value="OPSIN"/>
</dbReference>
<feature type="transmembrane region" description="Helical" evidence="14">
    <location>
        <begin position="114"/>
        <end position="136"/>
    </location>
</feature>
<feature type="domain" description="G-protein coupled receptors family 1 profile" evidence="15">
    <location>
        <begin position="57"/>
        <end position="305"/>
    </location>
</feature>
<evidence type="ECO:0000256" key="3">
    <source>
        <dbReference type="ARBA" id="ARBA00022606"/>
    </source>
</evidence>
<protein>
    <recommendedName>
        <fullName evidence="15">G-protein coupled receptors family 1 profile domain-containing protein</fullName>
    </recommendedName>
</protein>
<name>A0AAV6G3R6_9TELE</name>
<reference evidence="16" key="1">
    <citation type="submission" date="2020-10" db="EMBL/GenBank/DDBJ databases">
        <title>Chromosome-scale genome assembly of the Allis shad, Alosa alosa.</title>
        <authorList>
            <person name="Margot Z."/>
            <person name="Christophe K."/>
            <person name="Cabau C."/>
            <person name="Louis A."/>
            <person name="Berthelot C."/>
            <person name="Parey E."/>
            <person name="Roest Crollius H."/>
            <person name="Montfort J."/>
            <person name="Robinson-Rechavi M."/>
            <person name="Bucao C."/>
            <person name="Bouchez O."/>
            <person name="Gislard M."/>
            <person name="Lluch J."/>
            <person name="Milhes M."/>
            <person name="Lampietro C."/>
            <person name="Lopez Roques C."/>
            <person name="Donnadieu C."/>
            <person name="Braasch I."/>
            <person name="Desvignes T."/>
            <person name="Postlethwait J."/>
            <person name="Bobe J."/>
            <person name="Guiguen Y."/>
        </authorList>
    </citation>
    <scope>NUCLEOTIDE SEQUENCE</scope>
    <source>
        <strain evidence="16">M-15738</strain>
        <tissue evidence="16">Blood</tissue>
    </source>
</reference>
<evidence type="ECO:0000256" key="8">
    <source>
        <dbReference type="ARBA" id="ARBA00023040"/>
    </source>
</evidence>
<keyword evidence="5 14" id="KW-0681">Retinal protein</keyword>
<dbReference type="InterPro" id="IPR002962">
    <property type="entry name" value="Peropsin"/>
</dbReference>
<accession>A0AAV6G3R6</accession>
<evidence type="ECO:0000256" key="10">
    <source>
        <dbReference type="ARBA" id="ARBA00023157"/>
    </source>
</evidence>
<evidence type="ECO:0000256" key="7">
    <source>
        <dbReference type="ARBA" id="ARBA00022991"/>
    </source>
</evidence>
<keyword evidence="6 14" id="KW-1133">Transmembrane helix</keyword>
<dbReference type="PRINTS" id="PR00237">
    <property type="entry name" value="GPCRRHODOPSN"/>
</dbReference>
<dbReference type="GO" id="GO:0007601">
    <property type="term" value="P:visual perception"/>
    <property type="evidence" value="ECO:0007669"/>
    <property type="project" value="InterPro"/>
</dbReference>
<keyword evidence="17" id="KW-1185">Reference proteome</keyword>
<dbReference type="GO" id="GO:0009881">
    <property type="term" value="F:photoreceptor activity"/>
    <property type="evidence" value="ECO:0007669"/>
    <property type="project" value="UniProtKB-KW"/>
</dbReference>
<feature type="transmembrane region" description="Helical" evidence="14">
    <location>
        <begin position="288"/>
        <end position="308"/>
    </location>
</feature>
<evidence type="ECO:0000256" key="9">
    <source>
        <dbReference type="ARBA" id="ARBA00023136"/>
    </source>
</evidence>
<organism evidence="16 17">
    <name type="scientific">Alosa alosa</name>
    <name type="common">allis shad</name>
    <dbReference type="NCBI Taxonomy" id="278164"/>
    <lineage>
        <taxon>Eukaryota</taxon>
        <taxon>Metazoa</taxon>
        <taxon>Chordata</taxon>
        <taxon>Craniata</taxon>
        <taxon>Vertebrata</taxon>
        <taxon>Euteleostomi</taxon>
        <taxon>Actinopterygii</taxon>
        <taxon>Neopterygii</taxon>
        <taxon>Teleostei</taxon>
        <taxon>Clupei</taxon>
        <taxon>Clupeiformes</taxon>
        <taxon>Clupeoidei</taxon>
        <taxon>Clupeidae</taxon>
        <taxon>Alosa</taxon>
    </lineage>
</organism>
<evidence type="ECO:0000256" key="14">
    <source>
        <dbReference type="RuleBase" id="RU004951"/>
    </source>
</evidence>
<dbReference type="GO" id="GO:0007602">
    <property type="term" value="P:phototransduction"/>
    <property type="evidence" value="ECO:0007669"/>
    <property type="project" value="UniProtKB-KW"/>
</dbReference>
<evidence type="ECO:0000256" key="11">
    <source>
        <dbReference type="ARBA" id="ARBA00023170"/>
    </source>
</evidence>
<evidence type="ECO:0000256" key="12">
    <source>
        <dbReference type="ARBA" id="ARBA00023180"/>
    </source>
</evidence>
<dbReference type="CDD" id="cd15086">
    <property type="entry name" value="7tmA_tmt_opsin"/>
    <property type="match status" value="1"/>
</dbReference>
<feature type="transmembrane region" description="Helical" evidence="14">
    <location>
        <begin position="156"/>
        <end position="176"/>
    </location>
</feature>
<dbReference type="SMART" id="SM01381">
    <property type="entry name" value="7TM_GPCR_Srsx"/>
    <property type="match status" value="1"/>
</dbReference>
<dbReference type="FunFam" id="1.20.1070.10:FF:000197">
    <property type="entry name" value="Teleost multiple tissue opsin 2b"/>
    <property type="match status" value="1"/>
</dbReference>
<dbReference type="Pfam" id="PF00001">
    <property type="entry name" value="7tm_1"/>
    <property type="match status" value="1"/>
</dbReference>
<comment type="caution">
    <text evidence="16">The sequence shown here is derived from an EMBL/GenBank/DDBJ whole genome shotgun (WGS) entry which is preliminary data.</text>
</comment>